<accession>A0ABQ3C7V0</accession>
<keyword evidence="1" id="KW-1133">Transmembrane helix</keyword>
<evidence type="ECO:0000313" key="3">
    <source>
        <dbReference type="Proteomes" id="UP000643403"/>
    </source>
</evidence>
<feature type="transmembrane region" description="Helical" evidence="1">
    <location>
        <begin position="114"/>
        <end position="133"/>
    </location>
</feature>
<comment type="caution">
    <text evidence="2">The sequence shown here is derived from an EMBL/GenBank/DDBJ whole genome shotgun (WGS) entry which is preliminary data.</text>
</comment>
<proteinExistence type="predicted"/>
<protein>
    <recommendedName>
        <fullName evidence="4">TIGR04086 family membrane protein</fullName>
    </recommendedName>
</protein>
<name>A0ABQ3C7V0_9GAMM</name>
<keyword evidence="1" id="KW-0812">Transmembrane</keyword>
<organism evidence="2 3">
    <name type="scientific">Cognatilysobacter xinjiangensis</name>
    <dbReference type="NCBI Taxonomy" id="546892"/>
    <lineage>
        <taxon>Bacteria</taxon>
        <taxon>Pseudomonadati</taxon>
        <taxon>Pseudomonadota</taxon>
        <taxon>Gammaproteobacteria</taxon>
        <taxon>Lysobacterales</taxon>
        <taxon>Lysobacteraceae</taxon>
        <taxon>Cognatilysobacter</taxon>
    </lineage>
</organism>
<evidence type="ECO:0000256" key="1">
    <source>
        <dbReference type="SAM" id="Phobius"/>
    </source>
</evidence>
<dbReference type="Proteomes" id="UP000643403">
    <property type="component" value="Unassembled WGS sequence"/>
</dbReference>
<gene>
    <name evidence="2" type="ORF">GCM10008101_21900</name>
</gene>
<reference evidence="3" key="1">
    <citation type="journal article" date="2019" name="Int. J. Syst. Evol. Microbiol.">
        <title>The Global Catalogue of Microorganisms (GCM) 10K type strain sequencing project: providing services to taxonomists for standard genome sequencing and annotation.</title>
        <authorList>
            <consortium name="The Broad Institute Genomics Platform"/>
            <consortium name="The Broad Institute Genome Sequencing Center for Infectious Disease"/>
            <person name="Wu L."/>
            <person name="Ma J."/>
        </authorList>
    </citation>
    <scope>NUCLEOTIDE SEQUENCE [LARGE SCALE GENOMIC DNA]</scope>
    <source>
        <strain evidence="3">KCTC 22558</strain>
    </source>
</reference>
<sequence length="142" mass="14587">MPAPRRQVLDRLAGGTPPSRRLVATTVALVLLLGLSGALFLVRHSLLALTTALGPITPLELVATMVAMAAGGAIARGGFRWIAVALVLAIGLASAATAYALAEQSPPLAWVMRNTALQLALSGLAAWAAAFAGERVAARRRT</sequence>
<keyword evidence="1" id="KW-0472">Membrane</keyword>
<feature type="transmembrane region" description="Helical" evidence="1">
    <location>
        <begin position="81"/>
        <end position="102"/>
    </location>
</feature>
<dbReference type="EMBL" id="BMXY01000003">
    <property type="protein sequence ID" value="GGZ67292.1"/>
    <property type="molecule type" value="Genomic_DNA"/>
</dbReference>
<feature type="transmembrane region" description="Helical" evidence="1">
    <location>
        <begin position="21"/>
        <end position="41"/>
    </location>
</feature>
<keyword evidence="3" id="KW-1185">Reference proteome</keyword>
<feature type="transmembrane region" description="Helical" evidence="1">
    <location>
        <begin position="47"/>
        <end position="69"/>
    </location>
</feature>
<evidence type="ECO:0008006" key="4">
    <source>
        <dbReference type="Google" id="ProtNLM"/>
    </source>
</evidence>
<evidence type="ECO:0000313" key="2">
    <source>
        <dbReference type="EMBL" id="GGZ67292.1"/>
    </source>
</evidence>